<keyword evidence="1" id="KW-0732">Signal</keyword>
<feature type="signal peptide" evidence="1">
    <location>
        <begin position="1"/>
        <end position="19"/>
    </location>
</feature>
<gene>
    <name evidence="2" type="ORF">PGLA2088_LOCUS23289</name>
</gene>
<dbReference type="AlphaFoldDB" id="A0A813JNL1"/>
<evidence type="ECO:0000313" key="3">
    <source>
        <dbReference type="Proteomes" id="UP000626109"/>
    </source>
</evidence>
<feature type="chain" id="PRO_5032856940" evidence="1">
    <location>
        <begin position="20"/>
        <end position="89"/>
    </location>
</feature>
<name>A0A813JNL1_POLGL</name>
<feature type="non-terminal residue" evidence="2">
    <location>
        <position position="89"/>
    </location>
</feature>
<proteinExistence type="predicted"/>
<evidence type="ECO:0000313" key="2">
    <source>
        <dbReference type="EMBL" id="CAE8683095.1"/>
    </source>
</evidence>
<protein>
    <submittedName>
        <fullName evidence="2">Uncharacterized protein</fullName>
    </submittedName>
</protein>
<sequence length="89" mass="9543">APCLMFLLGAALLLAGGQASKLLQAAPRYERVNGNIETVWQRPSVEPKGLFFIAHGCQHQGTDIFSQVELGEDICKNSNSGSCLGLPEE</sequence>
<comment type="caution">
    <text evidence="2">The sequence shown here is derived from an EMBL/GenBank/DDBJ whole genome shotgun (WGS) entry which is preliminary data.</text>
</comment>
<organism evidence="2 3">
    <name type="scientific">Polarella glacialis</name>
    <name type="common">Dinoflagellate</name>
    <dbReference type="NCBI Taxonomy" id="89957"/>
    <lineage>
        <taxon>Eukaryota</taxon>
        <taxon>Sar</taxon>
        <taxon>Alveolata</taxon>
        <taxon>Dinophyceae</taxon>
        <taxon>Suessiales</taxon>
        <taxon>Suessiaceae</taxon>
        <taxon>Polarella</taxon>
    </lineage>
</organism>
<feature type="non-terminal residue" evidence="2">
    <location>
        <position position="1"/>
    </location>
</feature>
<dbReference type="EMBL" id="CAJNNW010026159">
    <property type="protein sequence ID" value="CAE8683095.1"/>
    <property type="molecule type" value="Genomic_DNA"/>
</dbReference>
<reference evidence="2" key="1">
    <citation type="submission" date="2021-02" db="EMBL/GenBank/DDBJ databases">
        <authorList>
            <person name="Dougan E. K."/>
            <person name="Rhodes N."/>
            <person name="Thang M."/>
            <person name="Chan C."/>
        </authorList>
    </citation>
    <scope>NUCLEOTIDE SEQUENCE</scope>
</reference>
<accession>A0A813JNL1</accession>
<dbReference type="Proteomes" id="UP000626109">
    <property type="component" value="Unassembled WGS sequence"/>
</dbReference>
<evidence type="ECO:0000256" key="1">
    <source>
        <dbReference type="SAM" id="SignalP"/>
    </source>
</evidence>